<feature type="compositionally biased region" description="Low complexity" evidence="1">
    <location>
        <begin position="548"/>
        <end position="561"/>
    </location>
</feature>
<dbReference type="EMBL" id="ADBJ01000008">
    <property type="protein sequence ID" value="EFA84599.1"/>
    <property type="molecule type" value="Genomic_DNA"/>
</dbReference>
<evidence type="ECO:0000259" key="2">
    <source>
        <dbReference type="PROSITE" id="PS50090"/>
    </source>
</evidence>
<evidence type="ECO:0000313" key="4">
    <source>
        <dbReference type="EMBL" id="EFA84599.1"/>
    </source>
</evidence>
<protein>
    <submittedName>
        <fullName evidence="4">Myb domain-containing protein</fullName>
    </submittedName>
</protein>
<feature type="region of interest" description="Disordered" evidence="1">
    <location>
        <begin position="515"/>
        <end position="617"/>
    </location>
</feature>
<feature type="compositionally biased region" description="Low complexity" evidence="1">
    <location>
        <begin position="271"/>
        <end position="283"/>
    </location>
</feature>
<dbReference type="PROSITE" id="PS50090">
    <property type="entry name" value="MYB_LIKE"/>
    <property type="match status" value="1"/>
</dbReference>
<dbReference type="PROSITE" id="PS51294">
    <property type="entry name" value="HTH_MYB"/>
    <property type="match status" value="1"/>
</dbReference>
<feature type="compositionally biased region" description="Low complexity" evidence="1">
    <location>
        <begin position="25"/>
        <end position="48"/>
    </location>
</feature>
<dbReference type="InterPro" id="IPR009057">
    <property type="entry name" value="Homeodomain-like_sf"/>
</dbReference>
<feature type="region of interest" description="Disordered" evidence="1">
    <location>
        <begin position="1"/>
        <end position="324"/>
    </location>
</feature>
<name>D3AZX5_HETP5</name>
<reference evidence="4 5" key="1">
    <citation type="journal article" date="2011" name="Genome Res.">
        <title>Phylogeny-wide analysis of social amoeba genomes highlights ancient origins for complex intercellular communication.</title>
        <authorList>
            <person name="Heidel A.J."/>
            <person name="Lawal H.M."/>
            <person name="Felder M."/>
            <person name="Schilde C."/>
            <person name="Helps N.R."/>
            <person name="Tunggal B."/>
            <person name="Rivero F."/>
            <person name="John U."/>
            <person name="Schleicher M."/>
            <person name="Eichinger L."/>
            <person name="Platzer M."/>
            <person name="Noegel A.A."/>
            <person name="Schaap P."/>
            <person name="Gloeckner G."/>
        </authorList>
    </citation>
    <scope>NUCLEOTIDE SEQUENCE [LARGE SCALE GENOMIC DNA]</scope>
    <source>
        <strain evidence="5">ATCC 26659 / Pp 5 / PN500</strain>
    </source>
</reference>
<feature type="compositionally biased region" description="Basic residues" evidence="1">
    <location>
        <begin position="537"/>
        <end position="547"/>
    </location>
</feature>
<dbReference type="SUPFAM" id="SSF46689">
    <property type="entry name" value="Homeodomain-like"/>
    <property type="match status" value="1"/>
</dbReference>
<proteinExistence type="predicted"/>
<feature type="domain" description="Myb-like" evidence="2">
    <location>
        <begin position="456"/>
        <end position="506"/>
    </location>
</feature>
<dbReference type="InterPro" id="IPR017930">
    <property type="entry name" value="Myb_dom"/>
</dbReference>
<feature type="compositionally biased region" description="Basic and acidic residues" evidence="1">
    <location>
        <begin position="388"/>
        <end position="399"/>
    </location>
</feature>
<keyword evidence="5" id="KW-1185">Reference proteome</keyword>
<accession>D3AZX5</accession>
<feature type="domain" description="HTH myb-type" evidence="3">
    <location>
        <begin position="456"/>
        <end position="510"/>
    </location>
</feature>
<feature type="compositionally biased region" description="Basic and acidic residues" evidence="1">
    <location>
        <begin position="353"/>
        <end position="367"/>
    </location>
</feature>
<dbReference type="RefSeq" id="XP_020436712.1">
    <property type="nucleotide sequence ID" value="XM_020572595.1"/>
</dbReference>
<feature type="region of interest" description="Disordered" evidence="1">
    <location>
        <begin position="353"/>
        <end position="420"/>
    </location>
</feature>
<comment type="caution">
    <text evidence="4">The sequence shown here is derived from an EMBL/GenBank/DDBJ whole genome shotgun (WGS) entry which is preliminary data.</text>
</comment>
<dbReference type="CDD" id="cd00167">
    <property type="entry name" value="SANT"/>
    <property type="match status" value="1"/>
</dbReference>
<feature type="compositionally biased region" description="Polar residues" evidence="1">
    <location>
        <begin position="11"/>
        <end position="24"/>
    </location>
</feature>
<dbReference type="AlphaFoldDB" id="D3AZX5"/>
<dbReference type="GeneID" id="31357118"/>
<feature type="compositionally biased region" description="Low complexity" evidence="1">
    <location>
        <begin position="368"/>
        <end position="387"/>
    </location>
</feature>
<dbReference type="InParanoid" id="D3AZX5"/>
<evidence type="ECO:0000313" key="5">
    <source>
        <dbReference type="Proteomes" id="UP000001396"/>
    </source>
</evidence>
<dbReference type="Proteomes" id="UP000001396">
    <property type="component" value="Unassembled WGS sequence"/>
</dbReference>
<feature type="compositionally biased region" description="Polar residues" evidence="1">
    <location>
        <begin position="407"/>
        <end position="420"/>
    </location>
</feature>
<feature type="compositionally biased region" description="Polar residues" evidence="1">
    <location>
        <begin position="312"/>
        <end position="324"/>
    </location>
</feature>
<feature type="compositionally biased region" description="Acidic residues" evidence="1">
    <location>
        <begin position="606"/>
        <end position="617"/>
    </location>
</feature>
<feature type="compositionally biased region" description="Basic and acidic residues" evidence="1">
    <location>
        <begin position="143"/>
        <end position="270"/>
    </location>
</feature>
<feature type="compositionally biased region" description="Polar residues" evidence="1">
    <location>
        <begin position="106"/>
        <end position="115"/>
    </location>
</feature>
<dbReference type="Pfam" id="PF00249">
    <property type="entry name" value="Myb_DNA-binding"/>
    <property type="match status" value="1"/>
</dbReference>
<feature type="compositionally biased region" description="Low complexity" evidence="1">
    <location>
        <begin position="91"/>
        <end position="105"/>
    </location>
</feature>
<gene>
    <name evidence="4" type="primary">mybE</name>
    <name evidence="4" type="ORF">PPL_01589</name>
</gene>
<feature type="region of interest" description="Disordered" evidence="1">
    <location>
        <begin position="435"/>
        <end position="462"/>
    </location>
</feature>
<evidence type="ECO:0000256" key="1">
    <source>
        <dbReference type="SAM" id="MobiDB-lite"/>
    </source>
</evidence>
<dbReference type="SMART" id="SM00717">
    <property type="entry name" value="SANT"/>
    <property type="match status" value="1"/>
</dbReference>
<sequence>MDQVNYAPALSTGNNSGEQFAPQRQSTTQSPTMNSQQQQQQQQSGNSTRYDDDHYSSPPSNYSYSPGRSPTRDLSSSDHDTSSKREKKDSAASSSNNGPSAVSASKGSTTQSLNGSYSSPSFSSTPTPSTMSPMHTSALLNSDVKKEDDYRHRAPDLDTKSPYDEDSKKRDRDSRDSRDNRDRSERSDRDRERDRSDRERDSRDSRDNRDNRDRSERSDRDREREGRERDRDRYDRERDRERERERERDKERDRQRSRDSDRDDRVRRGDSSSTNSPSMTSSPALNRKSSDVKKELLLSPSSTDKKVKAEQVQESGESITKHFSQKITELEAVIAKKNILLQKYRKTLLKLFEDKESGSDSESDSRSYSRSPSRSASSSPARSSSESRYSDTDGSDREHRPKKKEGSNYQQGSHSQQASANQQYIFTHENVNELKRKNEDIKQQPTPDGGLKRRRTGSRKNTLWSAEDDETFAKAYNKYGKSWKTIHSLLPGKTREQVQSHGQYLIRIGKLEDLHKDGRRTRHQKPTPIIQGSNGGGHHHHHHHSSHHSSSNIHHGSSQSGSNGGHYGGTNGSSSMKQESHSNYSNNNYDDKPYDSPYTPESPRDDYDEDNEVNIGQ</sequence>
<feature type="compositionally biased region" description="Low complexity" evidence="1">
    <location>
        <begin position="56"/>
        <end position="69"/>
    </location>
</feature>
<feature type="compositionally biased region" description="Low complexity" evidence="1">
    <location>
        <begin position="116"/>
        <end position="137"/>
    </location>
</feature>
<dbReference type="InterPro" id="IPR001005">
    <property type="entry name" value="SANT/Myb"/>
</dbReference>
<feature type="compositionally biased region" description="Gly residues" evidence="1">
    <location>
        <begin position="562"/>
        <end position="571"/>
    </location>
</feature>
<dbReference type="OMA" id="TRHIKPD"/>
<dbReference type="Gene3D" id="1.10.10.60">
    <property type="entry name" value="Homeodomain-like"/>
    <property type="match status" value="1"/>
</dbReference>
<evidence type="ECO:0000259" key="3">
    <source>
        <dbReference type="PROSITE" id="PS51294"/>
    </source>
</evidence>
<feature type="compositionally biased region" description="Basic and acidic residues" evidence="1">
    <location>
        <begin position="75"/>
        <end position="90"/>
    </location>
</feature>
<organism evidence="4 5">
    <name type="scientific">Heterostelium pallidum (strain ATCC 26659 / Pp 5 / PN500)</name>
    <name type="common">Cellular slime mold</name>
    <name type="synonym">Polysphondylium pallidum</name>
    <dbReference type="NCBI Taxonomy" id="670386"/>
    <lineage>
        <taxon>Eukaryota</taxon>
        <taxon>Amoebozoa</taxon>
        <taxon>Evosea</taxon>
        <taxon>Eumycetozoa</taxon>
        <taxon>Dictyostelia</taxon>
        <taxon>Acytosteliales</taxon>
        <taxon>Acytosteliaceae</taxon>
        <taxon>Heterostelium</taxon>
    </lineage>
</organism>